<evidence type="ECO:0000313" key="2">
    <source>
        <dbReference type="EMBL" id="CAD8179886.1"/>
    </source>
</evidence>
<keyword evidence="3" id="KW-1185">Reference proteome</keyword>
<keyword evidence="1" id="KW-0812">Transmembrane</keyword>
<accession>A0A8S1W129</accession>
<organism evidence="2 3">
    <name type="scientific">Paramecium octaurelia</name>
    <dbReference type="NCBI Taxonomy" id="43137"/>
    <lineage>
        <taxon>Eukaryota</taxon>
        <taxon>Sar</taxon>
        <taxon>Alveolata</taxon>
        <taxon>Ciliophora</taxon>
        <taxon>Intramacronucleata</taxon>
        <taxon>Oligohymenophorea</taxon>
        <taxon>Peniculida</taxon>
        <taxon>Parameciidae</taxon>
        <taxon>Paramecium</taxon>
    </lineage>
</organism>
<evidence type="ECO:0000313" key="3">
    <source>
        <dbReference type="Proteomes" id="UP000683925"/>
    </source>
</evidence>
<protein>
    <submittedName>
        <fullName evidence="2">Uncharacterized protein</fullName>
    </submittedName>
</protein>
<evidence type="ECO:0000256" key="1">
    <source>
        <dbReference type="SAM" id="Phobius"/>
    </source>
</evidence>
<sequence length="110" mass="13074">MNLVNTQSPFYHVFEEQKILHINEIIYFNPKSAPQVLNYFQKKVQEIKKSMKNPICDPQYIPTLERNQKNEGPISFQKNFNYHNGLILINWVVLSIFNIVESIPYFIQIT</sequence>
<dbReference type="Proteomes" id="UP000683925">
    <property type="component" value="Unassembled WGS sequence"/>
</dbReference>
<dbReference type="EMBL" id="CAJJDP010000073">
    <property type="protein sequence ID" value="CAD8179886.1"/>
    <property type="molecule type" value="Genomic_DNA"/>
</dbReference>
<proteinExistence type="predicted"/>
<comment type="caution">
    <text evidence="2">The sequence shown here is derived from an EMBL/GenBank/DDBJ whole genome shotgun (WGS) entry which is preliminary data.</text>
</comment>
<dbReference type="AlphaFoldDB" id="A0A8S1W129"/>
<keyword evidence="1" id="KW-1133">Transmembrane helix</keyword>
<keyword evidence="1" id="KW-0472">Membrane</keyword>
<gene>
    <name evidence="2" type="ORF">POCTA_138.1.T0740038</name>
</gene>
<reference evidence="2" key="1">
    <citation type="submission" date="2021-01" db="EMBL/GenBank/DDBJ databases">
        <authorList>
            <consortium name="Genoscope - CEA"/>
            <person name="William W."/>
        </authorList>
    </citation>
    <scope>NUCLEOTIDE SEQUENCE</scope>
</reference>
<feature type="transmembrane region" description="Helical" evidence="1">
    <location>
        <begin position="86"/>
        <end position="107"/>
    </location>
</feature>
<name>A0A8S1W129_PAROT</name>